<dbReference type="SUPFAM" id="SSF46785">
    <property type="entry name" value="Winged helix' DNA-binding domain"/>
    <property type="match status" value="1"/>
</dbReference>
<evidence type="ECO:0000256" key="5">
    <source>
        <dbReference type="ARBA" id="ARBA00022490"/>
    </source>
</evidence>
<dbReference type="PROSITE" id="PS50132">
    <property type="entry name" value="RGS"/>
    <property type="match status" value="1"/>
</dbReference>
<dbReference type="InterPro" id="IPR047016">
    <property type="entry name" value="RGS6/7/9/11"/>
</dbReference>
<dbReference type="InterPro" id="IPR036388">
    <property type="entry name" value="WH-like_DNA-bd_sf"/>
</dbReference>
<dbReference type="GO" id="GO:0005096">
    <property type="term" value="F:GTPase activator activity"/>
    <property type="evidence" value="ECO:0007669"/>
    <property type="project" value="TreeGrafter"/>
</dbReference>
<dbReference type="GO" id="GO:0009968">
    <property type="term" value="P:negative regulation of signal transduction"/>
    <property type="evidence" value="ECO:0007669"/>
    <property type="project" value="UniProtKB-KW"/>
</dbReference>
<proteinExistence type="predicted"/>
<dbReference type="SMART" id="SM01224">
    <property type="entry name" value="G_gamma"/>
    <property type="match status" value="1"/>
</dbReference>
<dbReference type="GO" id="GO:0005886">
    <property type="term" value="C:plasma membrane"/>
    <property type="evidence" value="ECO:0007669"/>
    <property type="project" value="UniProtKB-SubCell"/>
</dbReference>
<dbReference type="GO" id="GO:0007186">
    <property type="term" value="P:G protein-coupled receptor signaling pathway"/>
    <property type="evidence" value="ECO:0007669"/>
    <property type="project" value="InterPro"/>
</dbReference>
<dbReference type="SUPFAM" id="SSF48670">
    <property type="entry name" value="Transducin (heterotrimeric G protein), gamma chain"/>
    <property type="match status" value="1"/>
</dbReference>
<dbReference type="GO" id="GO:0043005">
    <property type="term" value="C:neuron projection"/>
    <property type="evidence" value="ECO:0007669"/>
    <property type="project" value="TreeGrafter"/>
</dbReference>
<dbReference type="FunFam" id="1.10.1240.60:FF:000001">
    <property type="entry name" value="Regulator of G-protein signaling 6"/>
    <property type="match status" value="1"/>
</dbReference>
<dbReference type="InterPro" id="IPR000591">
    <property type="entry name" value="DEP_dom"/>
</dbReference>
<dbReference type="Gene3D" id="4.10.260.10">
    <property type="entry name" value="Transducin (heterotrimeric G protein), gamma chain"/>
    <property type="match status" value="1"/>
</dbReference>
<feature type="domain" description="RGS" evidence="8">
    <location>
        <begin position="307"/>
        <end position="422"/>
    </location>
</feature>
<dbReference type="CDD" id="cd00068">
    <property type="entry name" value="GGL"/>
    <property type="match status" value="1"/>
</dbReference>
<evidence type="ECO:0000256" key="4">
    <source>
        <dbReference type="ARBA" id="ARBA00022475"/>
    </source>
</evidence>
<sequence>MAQPSSCAQSSNGVADESPNMLVYRKMEDIIARMQDEKNGIPIRTVKSFLSKIPSVFSGSDIVQWMQKNLNIEDQVEALHLGTLMAAHGYFFPISDHVLMLKDDGTFYRFQTPYFWPSNCWEPENTDYAVYLCKRTMQNKARLELADYEAESLARLQRAFARKWEFIFMQAEAQAKVDKKRDKIERKILDSQERAFWDVHRPVSVYGLQNDIRSHSPTHTPAPDAKEPVLLSSLQIQHWQTQLDRHRLKMSKVAESLLSFSEQYIEYDPFFTTPEPSNPWISDDVTSWELEASKEAGQQRVKRWGFCFDEVLKDPVGREQFLRFLESEFSSENLRFWLAVQELKKRPIREVPSRVQEIWDEFLAPGAPSAINVDSRSYDKTTQNIKDPGRYAFQDAQEHIYKLMKSDSYSRFIRSSAYQEMLQAKKKVKPLKRLETAI</sequence>
<dbReference type="FunFam" id="1.10.167.10:FF:000002">
    <property type="entry name" value="Regulator of G-protein signaling 6 isoform 9"/>
    <property type="match status" value="1"/>
</dbReference>
<evidence type="ECO:0000259" key="9">
    <source>
        <dbReference type="PROSITE" id="PS50186"/>
    </source>
</evidence>
<dbReference type="SMART" id="SM00224">
    <property type="entry name" value="GGL"/>
    <property type="match status" value="1"/>
</dbReference>
<dbReference type="SUPFAM" id="SSF48097">
    <property type="entry name" value="Regulator of G-protein signaling, RGS"/>
    <property type="match status" value="1"/>
</dbReference>
<feature type="domain" description="DEP" evidence="9">
    <location>
        <begin position="37"/>
        <end position="112"/>
    </location>
</feature>
<dbReference type="FunFam" id="1.10.10.10:FF:000162">
    <property type="entry name" value="Regulator of G-protein signaling 6"/>
    <property type="match status" value="1"/>
</dbReference>
<dbReference type="InterPro" id="IPR036284">
    <property type="entry name" value="GGL_sf"/>
</dbReference>
<evidence type="ECO:0000256" key="3">
    <source>
        <dbReference type="ARBA" id="ARBA00004514"/>
    </source>
</evidence>
<dbReference type="AlphaFoldDB" id="A0A673LE75"/>
<dbReference type="PRINTS" id="PR01301">
    <property type="entry name" value="RGSPROTEIN"/>
</dbReference>
<dbReference type="InterPro" id="IPR047017">
    <property type="entry name" value="RGS6/7/9/11_DHEX_sf"/>
</dbReference>
<dbReference type="PANTHER" id="PTHR45746">
    <property type="entry name" value="LP21163P"/>
    <property type="match status" value="1"/>
</dbReference>
<dbReference type="Pfam" id="PF00610">
    <property type="entry name" value="DEP"/>
    <property type="match status" value="1"/>
</dbReference>
<keyword evidence="4" id="KW-1003">Cell membrane</keyword>
<dbReference type="InterPro" id="IPR040759">
    <property type="entry name" value="RGS_DHEX"/>
</dbReference>
<dbReference type="Pfam" id="PF00631">
    <property type="entry name" value="G-gamma"/>
    <property type="match status" value="1"/>
</dbReference>
<keyword evidence="6" id="KW-0734">Signal transduction inhibitor</keyword>
<dbReference type="Pfam" id="PF00615">
    <property type="entry name" value="RGS"/>
    <property type="match status" value="1"/>
</dbReference>
<reference evidence="10" key="2">
    <citation type="submission" date="2025-09" db="UniProtKB">
        <authorList>
            <consortium name="Ensembl"/>
        </authorList>
    </citation>
    <scope>IDENTIFICATION</scope>
</reference>
<dbReference type="GO" id="GO:0035556">
    <property type="term" value="P:intracellular signal transduction"/>
    <property type="evidence" value="ECO:0007669"/>
    <property type="project" value="InterPro"/>
</dbReference>
<dbReference type="Gene3D" id="1.10.1240.60">
    <property type="match status" value="1"/>
</dbReference>
<dbReference type="InterPro" id="IPR044926">
    <property type="entry name" value="RGS_subdomain_2"/>
</dbReference>
<evidence type="ECO:0000259" key="8">
    <source>
        <dbReference type="PROSITE" id="PS50132"/>
    </source>
</evidence>
<keyword evidence="11" id="KW-1185">Reference proteome</keyword>
<dbReference type="GO" id="GO:0008277">
    <property type="term" value="P:regulation of G protein-coupled receptor signaling pathway"/>
    <property type="evidence" value="ECO:0007669"/>
    <property type="project" value="InterPro"/>
</dbReference>
<dbReference type="CDD" id="cd04450">
    <property type="entry name" value="DEP_RGS7-like"/>
    <property type="match status" value="1"/>
</dbReference>
<dbReference type="PROSITE" id="PS50186">
    <property type="entry name" value="DEP"/>
    <property type="match status" value="1"/>
</dbReference>
<evidence type="ECO:0000313" key="10">
    <source>
        <dbReference type="Ensembl" id="ENSSRHP00000074479.1"/>
    </source>
</evidence>
<dbReference type="InterPro" id="IPR015898">
    <property type="entry name" value="G-protein_gamma-like_dom"/>
</dbReference>
<dbReference type="InterPro" id="IPR036305">
    <property type="entry name" value="RGS_sf"/>
</dbReference>
<dbReference type="GO" id="GO:0005829">
    <property type="term" value="C:cytosol"/>
    <property type="evidence" value="ECO:0007669"/>
    <property type="project" value="UniProtKB-SubCell"/>
</dbReference>
<gene>
    <name evidence="10" type="primary">rgs7b</name>
</gene>
<reference evidence="10" key="1">
    <citation type="submission" date="2025-08" db="UniProtKB">
        <authorList>
            <consortium name="Ensembl"/>
        </authorList>
    </citation>
    <scope>IDENTIFICATION</scope>
</reference>
<organism evidence="10 11">
    <name type="scientific">Sinocyclocheilus rhinocerous</name>
    <dbReference type="NCBI Taxonomy" id="307959"/>
    <lineage>
        <taxon>Eukaryota</taxon>
        <taxon>Metazoa</taxon>
        <taxon>Chordata</taxon>
        <taxon>Craniata</taxon>
        <taxon>Vertebrata</taxon>
        <taxon>Euteleostomi</taxon>
        <taxon>Actinopterygii</taxon>
        <taxon>Neopterygii</taxon>
        <taxon>Teleostei</taxon>
        <taxon>Ostariophysi</taxon>
        <taxon>Cypriniformes</taxon>
        <taxon>Cyprinidae</taxon>
        <taxon>Cyprininae</taxon>
        <taxon>Sinocyclocheilus</taxon>
    </lineage>
</organism>
<accession>A0A673LE75</accession>
<dbReference type="SMART" id="SM00315">
    <property type="entry name" value="RGS"/>
    <property type="match status" value="1"/>
</dbReference>
<keyword evidence="7" id="KW-0472">Membrane</keyword>
<dbReference type="Gene3D" id="1.10.10.10">
    <property type="entry name" value="Winged helix-like DNA-binding domain superfamily/Winged helix DNA-binding domain"/>
    <property type="match status" value="1"/>
</dbReference>
<evidence type="ECO:0000256" key="1">
    <source>
        <dbReference type="ARBA" id="ARBA00004170"/>
    </source>
</evidence>
<evidence type="ECO:0000313" key="11">
    <source>
        <dbReference type="Proteomes" id="UP000472270"/>
    </source>
</evidence>
<keyword evidence="5" id="KW-0963">Cytoplasm</keyword>
<dbReference type="Proteomes" id="UP000472270">
    <property type="component" value="Unassembled WGS sequence"/>
</dbReference>
<dbReference type="Pfam" id="PF18148">
    <property type="entry name" value="RGS_DHEX"/>
    <property type="match status" value="1"/>
</dbReference>
<dbReference type="SMART" id="SM00049">
    <property type="entry name" value="DEP"/>
    <property type="match status" value="1"/>
</dbReference>
<evidence type="ECO:0000256" key="7">
    <source>
        <dbReference type="ARBA" id="ARBA00023136"/>
    </source>
</evidence>
<dbReference type="Gene3D" id="1.10.167.10">
    <property type="entry name" value="Regulator of G-protein Signalling 4, domain 2"/>
    <property type="match status" value="1"/>
</dbReference>
<dbReference type="Ensembl" id="ENSSRHT00000076509.1">
    <property type="protein sequence ID" value="ENSSRHP00000074479.1"/>
    <property type="gene ID" value="ENSSRHG00000036936.1"/>
</dbReference>
<name>A0A673LE75_9TELE</name>
<dbReference type="InterPro" id="IPR036390">
    <property type="entry name" value="WH_DNA-bd_sf"/>
</dbReference>
<evidence type="ECO:0000256" key="2">
    <source>
        <dbReference type="ARBA" id="ARBA00004236"/>
    </source>
</evidence>
<dbReference type="InterPro" id="IPR016137">
    <property type="entry name" value="RGS"/>
</dbReference>
<dbReference type="PANTHER" id="PTHR45746:SF7">
    <property type="entry name" value="REGULATOR OF G-PROTEIN SIGNALING 7"/>
    <property type="match status" value="1"/>
</dbReference>
<comment type="subcellular location">
    <subcellularLocation>
        <location evidence="2">Cell membrane</location>
    </subcellularLocation>
    <subcellularLocation>
        <location evidence="3">Cytoplasm</location>
        <location evidence="3">Cytosol</location>
    </subcellularLocation>
    <subcellularLocation>
        <location evidence="1">Membrane</location>
        <topology evidence="1">Peripheral membrane protein</topology>
    </subcellularLocation>
</comment>
<evidence type="ECO:0000256" key="6">
    <source>
        <dbReference type="ARBA" id="ARBA00022700"/>
    </source>
</evidence>
<protein>
    <submittedName>
        <fullName evidence="10">Regulator of G-protein signaling 7-like</fullName>
    </submittedName>
</protein>